<evidence type="ECO:0000256" key="3">
    <source>
        <dbReference type="ARBA" id="ARBA00023136"/>
    </source>
</evidence>
<evidence type="ECO:0000256" key="4">
    <source>
        <dbReference type="ARBA" id="ARBA00023237"/>
    </source>
</evidence>
<evidence type="ECO:0000256" key="1">
    <source>
        <dbReference type="ARBA" id="ARBA00004442"/>
    </source>
</evidence>
<dbReference type="Pfam" id="PF13505">
    <property type="entry name" value="OMP_b-brl"/>
    <property type="match status" value="1"/>
</dbReference>
<evidence type="ECO:0000256" key="5">
    <source>
        <dbReference type="ARBA" id="ARBA00038306"/>
    </source>
</evidence>
<accession>A0A0S3PW45</accession>
<dbReference type="SUPFAM" id="SSF56925">
    <property type="entry name" value="OMPA-like"/>
    <property type="match status" value="1"/>
</dbReference>
<evidence type="ECO:0000259" key="7">
    <source>
        <dbReference type="Pfam" id="PF13505"/>
    </source>
</evidence>
<keyword evidence="2 6" id="KW-0732">Signal</keyword>
<dbReference type="Gene3D" id="2.40.160.20">
    <property type="match status" value="1"/>
</dbReference>
<dbReference type="InterPro" id="IPR051692">
    <property type="entry name" value="OMP-like"/>
</dbReference>
<protein>
    <recommendedName>
        <fullName evidence="7">Outer membrane protein beta-barrel domain-containing protein</fullName>
    </recommendedName>
</protein>
<evidence type="ECO:0000256" key="6">
    <source>
        <dbReference type="SAM" id="SignalP"/>
    </source>
</evidence>
<organism evidence="8 9">
    <name type="scientific">Variibacter gotjawalensis</name>
    <dbReference type="NCBI Taxonomy" id="1333996"/>
    <lineage>
        <taxon>Bacteria</taxon>
        <taxon>Pseudomonadati</taxon>
        <taxon>Pseudomonadota</taxon>
        <taxon>Alphaproteobacteria</taxon>
        <taxon>Hyphomicrobiales</taxon>
        <taxon>Nitrobacteraceae</taxon>
        <taxon>Variibacter</taxon>
    </lineage>
</organism>
<feature type="signal peptide" evidence="6">
    <location>
        <begin position="1"/>
        <end position="20"/>
    </location>
</feature>
<evidence type="ECO:0000313" key="9">
    <source>
        <dbReference type="Proteomes" id="UP000236884"/>
    </source>
</evidence>
<dbReference type="AlphaFoldDB" id="A0A0S3PW45"/>
<dbReference type="KEGG" id="vgo:GJW-30_1_02669"/>
<name>A0A0S3PW45_9BRAD</name>
<gene>
    <name evidence="8" type="ORF">GJW-30_1_02669</name>
</gene>
<feature type="chain" id="PRO_5006615857" description="Outer membrane protein beta-barrel domain-containing protein" evidence="6">
    <location>
        <begin position="21"/>
        <end position="246"/>
    </location>
</feature>
<evidence type="ECO:0000313" key="8">
    <source>
        <dbReference type="EMBL" id="BAT60134.1"/>
    </source>
</evidence>
<proteinExistence type="inferred from homology"/>
<keyword evidence="9" id="KW-1185">Reference proteome</keyword>
<keyword evidence="4" id="KW-0998">Cell outer membrane</keyword>
<dbReference type="PANTHER" id="PTHR34001">
    <property type="entry name" value="BLL7405 PROTEIN"/>
    <property type="match status" value="1"/>
</dbReference>
<dbReference type="Proteomes" id="UP000236884">
    <property type="component" value="Chromosome"/>
</dbReference>
<dbReference type="InterPro" id="IPR011250">
    <property type="entry name" value="OMP/PagP_B-barrel"/>
</dbReference>
<sequence>MKKILTAALFAGTFLSPALAADLGRPVYKAPIAVVEPVTNWNGFYIGAHGGGAWGDSDWLFPLAAITTNHRIRGGFGGGQIGYNWQFSPMWLVGIEGEGSWGSLTGSSVCPNPAANCTSKTDWMASITGRLGYVAGNALFYFKGGYSWANEIHHVRFPATPADDETSGNLRRSGYTIGGGLEYAFAPQWSAKIEYMYTDYGRRTFDFTRINTGAFVETARVDTSIHTVKAGINYRFNWGAPVVASY</sequence>
<feature type="domain" description="Outer membrane protein beta-barrel" evidence="7">
    <location>
        <begin position="38"/>
        <end position="236"/>
    </location>
</feature>
<keyword evidence="3" id="KW-0472">Membrane</keyword>
<reference evidence="8 9" key="1">
    <citation type="submission" date="2015-08" db="EMBL/GenBank/DDBJ databases">
        <title>Investigation of the bacterial diversity of lava forest soil.</title>
        <authorList>
            <person name="Lee J.S."/>
        </authorList>
    </citation>
    <scope>NUCLEOTIDE SEQUENCE [LARGE SCALE GENOMIC DNA]</scope>
    <source>
        <strain evidence="8 9">GJW-30</strain>
    </source>
</reference>
<comment type="similarity">
    <text evidence="5">Belongs to the Omp25/RopB family.</text>
</comment>
<dbReference type="PANTHER" id="PTHR34001:SF3">
    <property type="entry name" value="BLL7405 PROTEIN"/>
    <property type="match status" value="1"/>
</dbReference>
<dbReference type="EMBL" id="AP014946">
    <property type="protein sequence ID" value="BAT60134.1"/>
    <property type="molecule type" value="Genomic_DNA"/>
</dbReference>
<dbReference type="InterPro" id="IPR027385">
    <property type="entry name" value="Beta-barrel_OMP"/>
</dbReference>
<comment type="subcellular location">
    <subcellularLocation>
        <location evidence="1">Cell outer membrane</location>
    </subcellularLocation>
</comment>
<dbReference type="GO" id="GO:0009279">
    <property type="term" value="C:cell outer membrane"/>
    <property type="evidence" value="ECO:0007669"/>
    <property type="project" value="UniProtKB-SubCell"/>
</dbReference>
<dbReference type="OrthoDB" id="9815357at2"/>
<dbReference type="RefSeq" id="WP_096356085.1">
    <property type="nucleotide sequence ID" value="NZ_AP014946.1"/>
</dbReference>
<evidence type="ECO:0000256" key="2">
    <source>
        <dbReference type="ARBA" id="ARBA00022729"/>
    </source>
</evidence>